<dbReference type="STRING" id="36166.T1GX28"/>
<dbReference type="InterPro" id="IPR015424">
    <property type="entry name" value="PyrdxlP-dep_Trfase"/>
</dbReference>
<dbReference type="GO" id="GO:0097053">
    <property type="term" value="P:L-kynurenine catabolic process"/>
    <property type="evidence" value="ECO:0007669"/>
    <property type="project" value="UniProtKB-UniPathway"/>
</dbReference>
<comment type="pathway">
    <text evidence="6">Amino-acid degradation; L-kynurenine degradation; kynurenate from L-kynurenine: step 1/2.</text>
</comment>
<dbReference type="EnsemblMetazoa" id="MESCA008366-RA">
    <property type="protein sequence ID" value="MESCA008366-PA"/>
    <property type="gene ID" value="MESCA008366"/>
</dbReference>
<dbReference type="InterPro" id="IPR004839">
    <property type="entry name" value="Aminotransferase_I/II_large"/>
</dbReference>
<keyword evidence="5" id="KW-0663">Pyridoxal phosphate</keyword>
<reference evidence="8" key="2">
    <citation type="submission" date="2015-06" db="UniProtKB">
        <authorList>
            <consortium name="EnsemblMetazoa"/>
        </authorList>
    </citation>
    <scope>IDENTIFICATION</scope>
</reference>
<sequence length="189" mass="21799">MLVGASRIRAPNAAVRKTFSLTGWKTGWAYGPKELMTNLQMVHQNCVYTCSTPIQEAIAIGFEEELAKLDSPECYFNSLPKELKEKRDFMYKFLKEAGMKPTLPEGGYFMLADWTSLENKVDLNSESDKYRDYRFTKWMTKNQGLQGIPPSAFYSVPNKNLGENFVRYCFMKKDENLTKAAEILKNWNL</sequence>
<evidence type="ECO:0000256" key="5">
    <source>
        <dbReference type="ARBA" id="ARBA00022898"/>
    </source>
</evidence>
<evidence type="ECO:0000256" key="3">
    <source>
        <dbReference type="ARBA" id="ARBA00022576"/>
    </source>
</evidence>
<dbReference type="InterPro" id="IPR015421">
    <property type="entry name" value="PyrdxlP-dep_Trfase_major"/>
</dbReference>
<dbReference type="Gene3D" id="3.90.1150.10">
    <property type="entry name" value="Aspartate Aminotransferase, domain 1"/>
    <property type="match status" value="1"/>
</dbReference>
<keyword evidence="4" id="KW-0808">Transferase</keyword>
<feature type="domain" description="Aminotransferase class I/classII large" evidence="7">
    <location>
        <begin position="17"/>
        <end position="183"/>
    </location>
</feature>
<protein>
    <recommendedName>
        <fullName evidence="2">kynurenine--oxoglutarate transaminase</fullName>
        <ecNumber evidence="2">2.6.1.7</ecNumber>
    </recommendedName>
</protein>
<evidence type="ECO:0000313" key="9">
    <source>
        <dbReference type="Proteomes" id="UP000015102"/>
    </source>
</evidence>
<comment type="cofactor">
    <cofactor evidence="1">
        <name>pyridoxal 5'-phosphate</name>
        <dbReference type="ChEBI" id="CHEBI:597326"/>
    </cofactor>
</comment>
<organism evidence="8 9">
    <name type="scientific">Megaselia scalaris</name>
    <name type="common">Humpbacked fly</name>
    <name type="synonym">Phora scalaris</name>
    <dbReference type="NCBI Taxonomy" id="36166"/>
    <lineage>
        <taxon>Eukaryota</taxon>
        <taxon>Metazoa</taxon>
        <taxon>Ecdysozoa</taxon>
        <taxon>Arthropoda</taxon>
        <taxon>Hexapoda</taxon>
        <taxon>Insecta</taxon>
        <taxon>Pterygota</taxon>
        <taxon>Neoptera</taxon>
        <taxon>Endopterygota</taxon>
        <taxon>Diptera</taxon>
        <taxon>Brachycera</taxon>
        <taxon>Muscomorpha</taxon>
        <taxon>Platypezoidea</taxon>
        <taxon>Phoridae</taxon>
        <taxon>Megaseliini</taxon>
        <taxon>Megaselia</taxon>
    </lineage>
</organism>
<dbReference type="OMA" id="HYMEAVA"/>
<keyword evidence="3" id="KW-0032">Aminotransferase</keyword>
<name>T1GX28_MEGSC</name>
<dbReference type="GO" id="GO:0005739">
    <property type="term" value="C:mitochondrion"/>
    <property type="evidence" value="ECO:0007669"/>
    <property type="project" value="TreeGrafter"/>
</dbReference>
<dbReference type="Proteomes" id="UP000015102">
    <property type="component" value="Unassembled WGS sequence"/>
</dbReference>
<proteinExistence type="predicted"/>
<dbReference type="InterPro" id="IPR051326">
    <property type="entry name" value="Kynurenine-oxoglutarate_AT"/>
</dbReference>
<dbReference type="GO" id="GO:0016212">
    <property type="term" value="F:kynurenine-oxoglutarate transaminase activity"/>
    <property type="evidence" value="ECO:0007669"/>
    <property type="project" value="UniProtKB-EC"/>
</dbReference>
<accession>T1GX28</accession>
<evidence type="ECO:0000259" key="7">
    <source>
        <dbReference type="Pfam" id="PF00155"/>
    </source>
</evidence>
<dbReference type="GO" id="GO:0030170">
    <property type="term" value="F:pyridoxal phosphate binding"/>
    <property type="evidence" value="ECO:0007669"/>
    <property type="project" value="InterPro"/>
</dbReference>
<dbReference type="AlphaFoldDB" id="T1GX28"/>
<dbReference type="EMBL" id="CAQQ02083728">
    <property type="status" value="NOT_ANNOTATED_CDS"/>
    <property type="molecule type" value="Genomic_DNA"/>
</dbReference>
<dbReference type="InterPro" id="IPR015422">
    <property type="entry name" value="PyrdxlP-dep_Trfase_small"/>
</dbReference>
<evidence type="ECO:0000313" key="8">
    <source>
        <dbReference type="EnsemblMetazoa" id="MESCA008366-PA"/>
    </source>
</evidence>
<dbReference type="PANTHER" id="PTHR43807">
    <property type="entry name" value="FI04487P"/>
    <property type="match status" value="1"/>
</dbReference>
<evidence type="ECO:0000256" key="2">
    <source>
        <dbReference type="ARBA" id="ARBA00012751"/>
    </source>
</evidence>
<keyword evidence="9" id="KW-1185">Reference proteome</keyword>
<dbReference type="EMBL" id="CAQQ02083727">
    <property type="status" value="NOT_ANNOTATED_CDS"/>
    <property type="molecule type" value="Genomic_DNA"/>
</dbReference>
<reference evidence="9" key="1">
    <citation type="submission" date="2013-02" db="EMBL/GenBank/DDBJ databases">
        <authorList>
            <person name="Hughes D."/>
        </authorList>
    </citation>
    <scope>NUCLEOTIDE SEQUENCE</scope>
    <source>
        <strain>Durham</strain>
        <strain evidence="9">NC isolate 2 -- Noor lab</strain>
    </source>
</reference>
<dbReference type="UniPathway" id="UPA00334">
    <property type="reaction ID" value="UER00726"/>
</dbReference>
<evidence type="ECO:0000256" key="6">
    <source>
        <dbReference type="ARBA" id="ARBA00024016"/>
    </source>
</evidence>
<dbReference type="CDD" id="cd00609">
    <property type="entry name" value="AAT_like"/>
    <property type="match status" value="1"/>
</dbReference>
<dbReference type="FunFam" id="3.90.1150.10:FF:000021">
    <property type="entry name" value="Kynurenine--oxoglutarate transaminase 3"/>
    <property type="match status" value="1"/>
</dbReference>
<dbReference type="HOGENOM" id="CLU_017584_4_6_1"/>
<evidence type="ECO:0000256" key="4">
    <source>
        <dbReference type="ARBA" id="ARBA00022679"/>
    </source>
</evidence>
<dbReference type="PANTHER" id="PTHR43807:SF20">
    <property type="entry name" value="FI04487P"/>
    <property type="match status" value="1"/>
</dbReference>
<dbReference type="EC" id="2.6.1.7" evidence="2"/>
<evidence type="ECO:0000256" key="1">
    <source>
        <dbReference type="ARBA" id="ARBA00001933"/>
    </source>
</evidence>
<dbReference type="SUPFAM" id="SSF53383">
    <property type="entry name" value="PLP-dependent transferases"/>
    <property type="match status" value="1"/>
</dbReference>
<dbReference type="Pfam" id="PF00155">
    <property type="entry name" value="Aminotran_1_2"/>
    <property type="match status" value="1"/>
</dbReference>
<dbReference type="Gene3D" id="3.40.640.10">
    <property type="entry name" value="Type I PLP-dependent aspartate aminotransferase-like (Major domain)"/>
    <property type="match status" value="1"/>
</dbReference>